<reference evidence="9" key="1">
    <citation type="submission" date="2014-09" db="EMBL/GenBank/DDBJ databases">
        <authorList>
            <person name="GOMEZ-VALERO Laura"/>
        </authorList>
    </citation>
    <scope>NUCLEOTIDE SEQUENCE</scope>
    <source>
        <strain evidence="9">ATCC33218</strain>
    </source>
</reference>
<evidence type="ECO:0000256" key="1">
    <source>
        <dbReference type="ARBA" id="ARBA00004442"/>
    </source>
</evidence>
<evidence type="ECO:0000313" key="9">
    <source>
        <dbReference type="EMBL" id="CEG60495.1"/>
    </source>
</evidence>
<dbReference type="PANTHER" id="PTHR30604">
    <property type="entry name" value="PROTEIN TRANSPORT PROTEIN HOFQ"/>
    <property type="match status" value="1"/>
</dbReference>
<evidence type="ECO:0000313" key="11">
    <source>
        <dbReference type="Proteomes" id="UP000032414"/>
    </source>
</evidence>
<accession>A0A098GEV0</accession>
<dbReference type="InterPro" id="IPR051808">
    <property type="entry name" value="Type_IV_pilus_biogenesis"/>
</dbReference>
<gene>
    <name evidence="9" type="ORF">LMI_1183</name>
    <name evidence="10" type="ORF">SAMN02982997_00074</name>
</gene>
<comment type="similarity">
    <text evidence="2">Belongs to the bacterial secretin family. PilQ subfamily.</text>
</comment>
<dbReference type="AlphaFoldDB" id="A0A098GEV0"/>
<proteinExistence type="inferred from homology"/>
<evidence type="ECO:0000256" key="4">
    <source>
        <dbReference type="ARBA" id="ARBA00022729"/>
    </source>
</evidence>
<dbReference type="InterPro" id="IPR038591">
    <property type="entry name" value="NolW-like_sf"/>
</dbReference>
<keyword evidence="4" id="KW-0732">Signal</keyword>
<dbReference type="InterPro" id="IPR013355">
    <property type="entry name" value="Pilus_4_PilQ"/>
</dbReference>
<evidence type="ECO:0000256" key="7">
    <source>
        <dbReference type="RuleBase" id="RU004004"/>
    </source>
</evidence>
<sequence length="499" mass="54913">MSRIILILILIIGNDCLFAMDSNVNGTKLSRVNQENKQEIVQTLPMEQKSYNNKDMVKFISLNFQEIKVSAVLQLLADFTGINIVVSDKVTGSLSLRLDDILWDQALDIILTTRSLSKRKIGNVMFVAPVDEIIELEKKEFSMENDRRNFAPLRSDLLQVNYAKAADIANLLTDPKTTLLSPRGSVNVDARTNTIWLQDIGTHVKKIRELVKRLDVPVKQVLIEARIVNATKDFARDLGVRFGVSRPNHLVGRLKGIKQSVPYSGMEEEVPLAERLNLDLAALPITASPASVGVALAKLGNGILLDLELSALESEGKGEIIANPRLITTNQQTAVIESGEEIPYQEATLSGSTAVAFKKAVLSLKVTPQITPDSKILMDLQINQNIPSVKVFNGVPSILTKEIQTSVLINDGQTVVLGGIYKRDKYNALNRVPFLGELPVVGRLFRNKTTAVKNEELLIFITPRIITNNLSAVTMEGRRQAIAGGVKLGKFGKRVGSIH</sequence>
<dbReference type="SMART" id="SM00965">
    <property type="entry name" value="STN"/>
    <property type="match status" value="1"/>
</dbReference>
<keyword evidence="6" id="KW-0998">Cell outer membrane</keyword>
<evidence type="ECO:0000256" key="2">
    <source>
        <dbReference type="ARBA" id="ARBA00006304"/>
    </source>
</evidence>
<dbReference type="InterPro" id="IPR001775">
    <property type="entry name" value="GspD/PilQ"/>
</dbReference>
<keyword evidence="5" id="KW-0472">Membrane</keyword>
<dbReference type="STRING" id="451.B6N58_09595"/>
<dbReference type="InterPro" id="IPR004845">
    <property type="entry name" value="T2SS_GspD_CS"/>
</dbReference>
<evidence type="ECO:0000313" key="12">
    <source>
        <dbReference type="Proteomes" id="UP000182998"/>
    </source>
</evidence>
<feature type="domain" description="Secretin/TonB short N-terminal" evidence="8">
    <location>
        <begin position="82"/>
        <end position="130"/>
    </location>
</feature>
<dbReference type="InterPro" id="IPR004846">
    <property type="entry name" value="T2SS/T3SS_dom"/>
</dbReference>
<evidence type="ECO:0000313" key="10">
    <source>
        <dbReference type="EMBL" id="SCX79993.1"/>
    </source>
</evidence>
<reference evidence="11" key="2">
    <citation type="submission" date="2014-09" db="EMBL/GenBank/DDBJ databases">
        <authorList>
            <person name="Gomez-Valero L."/>
        </authorList>
    </citation>
    <scope>NUCLEOTIDE SEQUENCE [LARGE SCALE GENOMIC DNA]</scope>
    <source>
        <strain evidence="11">ATCC33218</strain>
    </source>
</reference>
<dbReference type="PATRIC" id="fig|451.8.peg.1811"/>
<reference evidence="10 12" key="3">
    <citation type="submission" date="2016-10" db="EMBL/GenBank/DDBJ databases">
        <authorList>
            <person name="Varghese N."/>
            <person name="Submissions S."/>
        </authorList>
    </citation>
    <scope>NUCLEOTIDE SEQUENCE [LARGE SCALE GENOMIC DNA]</scope>
    <source>
        <strain evidence="10 12">ATCC 33218</strain>
    </source>
</reference>
<dbReference type="InterPro" id="IPR005644">
    <property type="entry name" value="NolW-like"/>
</dbReference>
<evidence type="ECO:0000256" key="3">
    <source>
        <dbReference type="ARBA" id="ARBA00022448"/>
    </source>
</evidence>
<dbReference type="GO" id="GO:0009279">
    <property type="term" value="C:cell outer membrane"/>
    <property type="evidence" value="ECO:0007669"/>
    <property type="project" value="UniProtKB-SubCell"/>
</dbReference>
<comment type="subcellular location">
    <subcellularLocation>
        <location evidence="1 7">Cell outer membrane</location>
    </subcellularLocation>
</comment>
<evidence type="ECO:0000256" key="5">
    <source>
        <dbReference type="ARBA" id="ARBA00023136"/>
    </source>
</evidence>
<name>A0A098GEV0_LEGMI</name>
<organism evidence="9 11">
    <name type="scientific">Legionella micdadei</name>
    <name type="common">Tatlockia micdadei</name>
    <dbReference type="NCBI Taxonomy" id="451"/>
    <lineage>
        <taxon>Bacteria</taxon>
        <taxon>Pseudomonadati</taxon>
        <taxon>Pseudomonadota</taxon>
        <taxon>Gammaproteobacteria</taxon>
        <taxon>Legionellales</taxon>
        <taxon>Legionellaceae</taxon>
        <taxon>Legionella</taxon>
    </lineage>
</organism>
<evidence type="ECO:0000256" key="6">
    <source>
        <dbReference type="ARBA" id="ARBA00023237"/>
    </source>
</evidence>
<dbReference type="Proteomes" id="UP000182998">
    <property type="component" value="Unassembled WGS sequence"/>
</dbReference>
<dbReference type="PANTHER" id="PTHR30604:SF1">
    <property type="entry name" value="DNA UTILIZATION PROTEIN HOFQ"/>
    <property type="match status" value="1"/>
</dbReference>
<dbReference type="HOGENOM" id="CLU_006756_2_0_6"/>
<dbReference type="NCBIfam" id="TIGR02515">
    <property type="entry name" value="IV_pilus_PilQ"/>
    <property type="match status" value="1"/>
</dbReference>
<dbReference type="GO" id="GO:0009306">
    <property type="term" value="P:protein secretion"/>
    <property type="evidence" value="ECO:0007669"/>
    <property type="project" value="InterPro"/>
</dbReference>
<evidence type="ECO:0000259" key="8">
    <source>
        <dbReference type="SMART" id="SM00965"/>
    </source>
</evidence>
<keyword evidence="12" id="KW-1185">Reference proteome</keyword>
<dbReference type="Pfam" id="PF03958">
    <property type="entry name" value="Secretin_N"/>
    <property type="match status" value="1"/>
</dbReference>
<protein>
    <submittedName>
        <fullName evidence="9">Fimbrial assembly protein pilQ</fullName>
    </submittedName>
    <submittedName>
        <fullName evidence="10">Type IV pilus assembly protein PilQ</fullName>
    </submittedName>
</protein>
<dbReference type="Gene3D" id="3.30.1370.120">
    <property type="match status" value="1"/>
</dbReference>
<dbReference type="Proteomes" id="UP000032414">
    <property type="component" value="Chromosome I"/>
</dbReference>
<dbReference type="EMBL" id="LN614830">
    <property type="protein sequence ID" value="CEG60495.1"/>
    <property type="molecule type" value="Genomic_DNA"/>
</dbReference>
<dbReference type="EMBL" id="FMVN01000001">
    <property type="protein sequence ID" value="SCX79993.1"/>
    <property type="molecule type" value="Genomic_DNA"/>
</dbReference>
<dbReference type="InterPro" id="IPR011662">
    <property type="entry name" value="Secretin/TonB_short_N"/>
</dbReference>
<dbReference type="PROSITE" id="PS00875">
    <property type="entry name" value="T2SP_D"/>
    <property type="match status" value="1"/>
</dbReference>
<dbReference type="KEGG" id="tmc:LMI_1183"/>
<dbReference type="Pfam" id="PF00263">
    <property type="entry name" value="Secretin"/>
    <property type="match status" value="1"/>
</dbReference>
<dbReference type="PRINTS" id="PR00811">
    <property type="entry name" value="BCTERIALGSPD"/>
</dbReference>
<keyword evidence="3 7" id="KW-0813">Transport</keyword>
<dbReference type="Gene3D" id="3.30.1370.130">
    <property type="match status" value="1"/>
</dbReference>